<dbReference type="Pfam" id="PF00240">
    <property type="entry name" value="ubiquitin"/>
    <property type="match status" value="1"/>
</dbReference>
<evidence type="ECO:0000256" key="1">
    <source>
        <dbReference type="SAM" id="MobiDB-lite"/>
    </source>
</evidence>
<dbReference type="Proteomes" id="UP000614350">
    <property type="component" value="Unassembled WGS sequence"/>
</dbReference>
<dbReference type="InterPro" id="IPR029071">
    <property type="entry name" value="Ubiquitin-like_domsf"/>
</dbReference>
<keyword evidence="4" id="KW-1185">Reference proteome</keyword>
<name>A0A834KU38_VESVU</name>
<dbReference type="SUPFAM" id="SSF54236">
    <property type="entry name" value="Ubiquitin-like"/>
    <property type="match status" value="1"/>
</dbReference>
<dbReference type="PANTHER" id="PTHR14557:SF5">
    <property type="entry name" value="UBIQUITIN-LIKE DOMAIN-CONTAINING PROTEIN"/>
    <property type="match status" value="1"/>
</dbReference>
<evidence type="ECO:0000313" key="4">
    <source>
        <dbReference type="Proteomes" id="UP000614350"/>
    </source>
</evidence>
<dbReference type="PROSITE" id="PS50053">
    <property type="entry name" value="UBIQUITIN_2"/>
    <property type="match status" value="1"/>
</dbReference>
<evidence type="ECO:0000259" key="2">
    <source>
        <dbReference type="PROSITE" id="PS50053"/>
    </source>
</evidence>
<gene>
    <name evidence="3" type="ORF">HZH66_000958</name>
</gene>
<dbReference type="PANTHER" id="PTHR14557">
    <property type="entry name" value="PROTEIN C7ORF21"/>
    <property type="match status" value="1"/>
</dbReference>
<organism evidence="3 4">
    <name type="scientific">Vespula vulgaris</name>
    <name type="common">Yellow jacket</name>
    <name type="synonym">Wasp</name>
    <dbReference type="NCBI Taxonomy" id="7454"/>
    <lineage>
        <taxon>Eukaryota</taxon>
        <taxon>Metazoa</taxon>
        <taxon>Ecdysozoa</taxon>
        <taxon>Arthropoda</taxon>
        <taxon>Hexapoda</taxon>
        <taxon>Insecta</taxon>
        <taxon>Pterygota</taxon>
        <taxon>Neoptera</taxon>
        <taxon>Endopterygota</taxon>
        <taxon>Hymenoptera</taxon>
        <taxon>Apocrita</taxon>
        <taxon>Aculeata</taxon>
        <taxon>Vespoidea</taxon>
        <taxon>Vespidae</taxon>
        <taxon>Vespinae</taxon>
        <taxon>Vespula</taxon>
    </lineage>
</organism>
<feature type="region of interest" description="Disordered" evidence="1">
    <location>
        <begin position="135"/>
        <end position="164"/>
    </location>
</feature>
<dbReference type="GO" id="GO:0036503">
    <property type="term" value="P:ERAD pathway"/>
    <property type="evidence" value="ECO:0007669"/>
    <property type="project" value="InterPro"/>
</dbReference>
<dbReference type="EMBL" id="JACSEA010000001">
    <property type="protein sequence ID" value="KAF7412062.1"/>
    <property type="molecule type" value="Genomic_DNA"/>
</dbReference>
<dbReference type="InterPro" id="IPR000626">
    <property type="entry name" value="Ubiquitin-like_dom"/>
</dbReference>
<feature type="domain" description="Ubiquitin-like" evidence="2">
    <location>
        <begin position="172"/>
        <end position="248"/>
    </location>
</feature>
<dbReference type="AlphaFoldDB" id="A0A834KU38"/>
<dbReference type="Gene3D" id="3.10.20.90">
    <property type="entry name" value="Phosphatidylinositol 3-kinase Catalytic Subunit, Chain A, domain 1"/>
    <property type="match status" value="1"/>
</dbReference>
<sequence>MSLIEGVGDEVTDFFIALSIILVAWFAWCSTNIADQPIIRTVLILQHRTRTSITELRASQNTNTLNQSRNLEISDENSMETNTIESNNSEASCPETSIADATTPALRRVPEATTSEEVLIETMDSFNNEETIALEKSNEESSTDDSNKSESMHPSTTGCTTENMSTANANEISIKLKFINDDQKVVTGSLKEMLGEFKRRHFQVELESQKLVRLVFKGQVLQPDSQTLERCGLYDHCVVHCLVHQPRPATTSSQPHTLDESSIYFNPQTFQNLPASTGISSVHNEWDLSRLLVSILTLILGLAWYSRYHYAQLFTATTTLALQLCEQILLIITISNVKIFASEVIQMQVISHFIIEMIKISVTLLFKHES</sequence>
<dbReference type="InterPro" id="IPR040352">
    <property type="entry name" value="TMUB1/2"/>
</dbReference>
<evidence type="ECO:0000313" key="3">
    <source>
        <dbReference type="EMBL" id="KAF7412062.1"/>
    </source>
</evidence>
<comment type="caution">
    <text evidence="3">The sequence shown here is derived from an EMBL/GenBank/DDBJ whole genome shotgun (WGS) entry which is preliminary data.</text>
</comment>
<dbReference type="CDD" id="cd17057">
    <property type="entry name" value="Ubl_TMUB1_like"/>
    <property type="match status" value="1"/>
</dbReference>
<protein>
    <recommendedName>
        <fullName evidence="2">Ubiquitin-like domain-containing protein</fullName>
    </recommendedName>
</protein>
<reference evidence="3" key="1">
    <citation type="journal article" date="2020" name="G3 (Bethesda)">
        <title>High-Quality Assemblies for Three Invasive Social Wasps from the &lt;i&gt;Vespula&lt;/i&gt; Genus.</title>
        <authorList>
            <person name="Harrop T.W.R."/>
            <person name="Guhlin J."/>
            <person name="McLaughlin G.M."/>
            <person name="Permina E."/>
            <person name="Stockwell P."/>
            <person name="Gilligan J."/>
            <person name="Le Lec M.F."/>
            <person name="Gruber M.A.M."/>
            <person name="Quinn O."/>
            <person name="Lovegrove M."/>
            <person name="Duncan E.J."/>
            <person name="Remnant E.J."/>
            <person name="Van Eeckhoven J."/>
            <person name="Graham B."/>
            <person name="Knapp R.A."/>
            <person name="Langford K.W."/>
            <person name="Kronenberg Z."/>
            <person name="Press M.O."/>
            <person name="Eacker S.M."/>
            <person name="Wilson-Rankin E.E."/>
            <person name="Purcell J."/>
            <person name="Lester P.J."/>
            <person name="Dearden P.K."/>
        </authorList>
    </citation>
    <scope>NUCLEOTIDE SEQUENCE</scope>
    <source>
        <strain evidence="3">Marl-1</strain>
    </source>
</reference>
<proteinExistence type="predicted"/>
<accession>A0A834KU38</accession>
<feature type="compositionally biased region" description="Polar residues" evidence="1">
    <location>
        <begin position="152"/>
        <end position="164"/>
    </location>
</feature>